<dbReference type="Pfam" id="PF00361">
    <property type="entry name" value="Proton_antipo_M"/>
    <property type="match status" value="1"/>
</dbReference>
<accession>A0A0M0GYN2</accession>
<evidence type="ECO:0000256" key="3">
    <source>
        <dbReference type="ARBA" id="ARBA00022989"/>
    </source>
</evidence>
<evidence type="ECO:0000256" key="6">
    <source>
        <dbReference type="RuleBase" id="RU000320"/>
    </source>
</evidence>
<keyword evidence="5" id="KW-1278">Translocase</keyword>
<keyword evidence="5" id="KW-0874">Quinone</keyword>
<feature type="transmembrane region" description="Helical" evidence="5">
    <location>
        <begin position="430"/>
        <end position="450"/>
    </location>
</feature>
<comment type="function">
    <text evidence="5">NDH-1 shuttles electrons from NADH, via FMN and iron-sulfur (Fe-S) centers, to quinones in the respiratory chain. The immediate electron acceptor for the enzyme in this species is believed to be a menaquinone. Couples the redox reaction to proton translocation (for every two electrons transferred, four hydrogen ions are translocated across the cytoplasmic membrane), and thus conserves the redox energy in a proton gradient.</text>
</comment>
<gene>
    <name evidence="5" type="primary">nuoN</name>
    <name evidence="8" type="ORF">AF333_02480</name>
    <name evidence="9" type="ORF">SAMN04487909_10465</name>
</gene>
<evidence type="ECO:0000256" key="1">
    <source>
        <dbReference type="ARBA" id="ARBA00004651"/>
    </source>
</evidence>
<dbReference type="Proteomes" id="UP000037269">
    <property type="component" value="Unassembled WGS sequence"/>
</dbReference>
<dbReference type="NCBIfam" id="NF004446">
    <property type="entry name" value="PRK05777.2-4"/>
    <property type="match status" value="1"/>
</dbReference>
<dbReference type="AlphaFoldDB" id="A0A0M0GYN2"/>
<proteinExistence type="inferred from homology"/>
<feature type="transmembrane region" description="Helical" evidence="5">
    <location>
        <begin position="169"/>
        <end position="193"/>
    </location>
</feature>
<dbReference type="EC" id="7.1.1.-" evidence="5"/>
<dbReference type="GO" id="GO:0048038">
    <property type="term" value="F:quinone binding"/>
    <property type="evidence" value="ECO:0007669"/>
    <property type="project" value="UniProtKB-KW"/>
</dbReference>
<keyword evidence="4 5" id="KW-0472">Membrane</keyword>
<dbReference type="GO" id="GO:0005886">
    <property type="term" value="C:plasma membrane"/>
    <property type="evidence" value="ECO:0007669"/>
    <property type="project" value="UniProtKB-SubCell"/>
</dbReference>
<protein>
    <recommendedName>
        <fullName evidence="5">NADH-quinone oxidoreductase subunit N</fullName>
        <ecNumber evidence="5">7.1.1.-</ecNumber>
    </recommendedName>
    <alternativeName>
        <fullName evidence="5">NADH dehydrogenase I subunit N</fullName>
    </alternativeName>
    <alternativeName>
        <fullName evidence="5">NDH-1 subunit N</fullName>
    </alternativeName>
</protein>
<dbReference type="Proteomes" id="UP000182836">
    <property type="component" value="Unassembled WGS sequence"/>
</dbReference>
<feature type="transmembrane region" description="Helical" evidence="5">
    <location>
        <begin position="139"/>
        <end position="157"/>
    </location>
</feature>
<feature type="transmembrane region" description="Helical" evidence="5">
    <location>
        <begin position="216"/>
        <end position="241"/>
    </location>
</feature>
<feature type="transmembrane region" description="Helical" evidence="5">
    <location>
        <begin position="118"/>
        <end position="133"/>
    </location>
</feature>
<dbReference type="InterPro" id="IPR001750">
    <property type="entry name" value="ND/Mrp_TM"/>
</dbReference>
<comment type="similarity">
    <text evidence="5">Belongs to the complex I subunit 2 family.</text>
</comment>
<feature type="transmembrane region" description="Helical" evidence="5">
    <location>
        <begin position="329"/>
        <end position="348"/>
    </location>
</feature>
<evidence type="ECO:0000313" key="11">
    <source>
        <dbReference type="Proteomes" id="UP000182836"/>
    </source>
</evidence>
<keyword evidence="5" id="KW-0813">Transport</keyword>
<dbReference type="HAMAP" id="MF_00445">
    <property type="entry name" value="NDH1_NuoN_1"/>
    <property type="match status" value="1"/>
</dbReference>
<feature type="domain" description="NADH:quinone oxidoreductase/Mrp antiporter transmembrane" evidence="7">
    <location>
        <begin position="135"/>
        <end position="444"/>
    </location>
</feature>
<keyword evidence="5" id="KW-0520">NAD</keyword>
<dbReference type="GO" id="GO:0008137">
    <property type="term" value="F:NADH dehydrogenase (ubiquinone) activity"/>
    <property type="evidence" value="ECO:0007669"/>
    <property type="project" value="InterPro"/>
</dbReference>
<evidence type="ECO:0000256" key="5">
    <source>
        <dbReference type="HAMAP-Rule" id="MF_00445"/>
    </source>
</evidence>
<feature type="transmembrane region" description="Helical" evidence="5">
    <location>
        <begin position="354"/>
        <end position="374"/>
    </location>
</feature>
<dbReference type="GeneID" id="42304080"/>
<feature type="transmembrane region" description="Helical" evidence="5">
    <location>
        <begin position="395"/>
        <end position="418"/>
    </location>
</feature>
<evidence type="ECO:0000313" key="9">
    <source>
        <dbReference type="EMBL" id="SDI45167.1"/>
    </source>
</evidence>
<comment type="catalytic activity">
    <reaction evidence="5">
        <text>a quinone + NADH + 5 H(+)(in) = a quinol + NAD(+) + 4 H(+)(out)</text>
        <dbReference type="Rhea" id="RHEA:57888"/>
        <dbReference type="ChEBI" id="CHEBI:15378"/>
        <dbReference type="ChEBI" id="CHEBI:24646"/>
        <dbReference type="ChEBI" id="CHEBI:57540"/>
        <dbReference type="ChEBI" id="CHEBI:57945"/>
        <dbReference type="ChEBI" id="CHEBI:132124"/>
    </reaction>
</comment>
<comment type="subunit">
    <text evidence="5">NDH-1 is composed of 14 different subunits. Subunits NuoA, H, J, K, L, M, N constitute the membrane sector of the complex.</text>
</comment>
<keyword evidence="10" id="KW-1185">Reference proteome</keyword>
<reference evidence="9 11" key="2">
    <citation type="submission" date="2016-10" db="EMBL/GenBank/DDBJ databases">
        <authorList>
            <person name="de Groot N.N."/>
        </authorList>
    </citation>
    <scope>NUCLEOTIDE SEQUENCE [LARGE SCALE GENOMIC DNA]</scope>
    <source>
        <strain evidence="9 11">DSM 2895</strain>
    </source>
</reference>
<comment type="subcellular location">
    <subcellularLocation>
        <location evidence="1 5">Cell membrane</location>
        <topology evidence="1 5">Multi-pass membrane protein</topology>
    </subcellularLocation>
    <subcellularLocation>
        <location evidence="6">Membrane</location>
        <topology evidence="6">Multi-pass membrane protein</topology>
    </subcellularLocation>
</comment>
<dbReference type="OrthoDB" id="9811718at2"/>
<dbReference type="EMBL" id="LGUG01000004">
    <property type="protein sequence ID" value="KON94526.1"/>
    <property type="molecule type" value="Genomic_DNA"/>
</dbReference>
<keyword evidence="5" id="KW-1003">Cell membrane</keyword>
<feature type="transmembrane region" description="Helical" evidence="5">
    <location>
        <begin position="298"/>
        <end position="317"/>
    </location>
</feature>
<dbReference type="NCBIfam" id="TIGR01770">
    <property type="entry name" value="NDH_I_N"/>
    <property type="match status" value="1"/>
</dbReference>
<dbReference type="GO" id="GO:0042773">
    <property type="term" value="P:ATP synthesis coupled electron transport"/>
    <property type="evidence" value="ECO:0007669"/>
    <property type="project" value="InterPro"/>
</dbReference>
<organism evidence="8 10">
    <name type="scientific">Aneurinibacillus migulanus</name>
    <name type="common">Bacillus migulanus</name>
    <dbReference type="NCBI Taxonomy" id="47500"/>
    <lineage>
        <taxon>Bacteria</taxon>
        <taxon>Bacillati</taxon>
        <taxon>Bacillota</taxon>
        <taxon>Bacilli</taxon>
        <taxon>Bacillales</taxon>
        <taxon>Paenibacillaceae</taxon>
        <taxon>Aneurinibacillus group</taxon>
        <taxon>Aneurinibacillus</taxon>
    </lineage>
</organism>
<feature type="transmembrane region" description="Helical" evidence="5">
    <location>
        <begin position="83"/>
        <end position="106"/>
    </location>
</feature>
<evidence type="ECO:0000313" key="8">
    <source>
        <dbReference type="EMBL" id="KON94526.1"/>
    </source>
</evidence>
<dbReference type="RefSeq" id="WP_043067573.1">
    <property type="nucleotide sequence ID" value="NZ_BJOA01000122.1"/>
</dbReference>
<evidence type="ECO:0000256" key="4">
    <source>
        <dbReference type="ARBA" id="ARBA00023136"/>
    </source>
</evidence>
<name>A0A0M0GYN2_ANEMI</name>
<reference evidence="8 10" key="1">
    <citation type="submission" date="2015-07" db="EMBL/GenBank/DDBJ databases">
        <title>Fjat-14205 dsm 2895.</title>
        <authorList>
            <person name="Liu B."/>
            <person name="Wang J."/>
            <person name="Zhu Y."/>
            <person name="Liu G."/>
            <person name="Chen Q."/>
            <person name="Chen Z."/>
            <person name="Lan J."/>
            <person name="Che J."/>
            <person name="Ge C."/>
            <person name="Shi H."/>
            <person name="Pan Z."/>
            <person name="Liu X."/>
        </authorList>
    </citation>
    <scope>NUCLEOTIDE SEQUENCE [LARGE SCALE GENOMIC DNA]</scope>
    <source>
        <strain evidence="8 10">DSM 2895</strain>
    </source>
</reference>
<dbReference type="InterPro" id="IPR010096">
    <property type="entry name" value="NADH-Q_OxRdtase_suN/2"/>
</dbReference>
<keyword evidence="3 5" id="KW-1133">Transmembrane helix</keyword>
<dbReference type="GO" id="GO:0050136">
    <property type="term" value="F:NADH dehydrogenase (quinone) (non-electrogenic) activity"/>
    <property type="evidence" value="ECO:0007669"/>
    <property type="project" value="UniProtKB-UniRule"/>
</dbReference>
<sequence length="513" mass="56577">MNGASKWGNLAQYDWTVMSPEFTILGVATLLSLLDLVMNKNSDRRILAWIGFIGILIAGYFVVQNTGQNVVSILNDMYRLDGFANAFKLIFLAGVAFVFLISINYVDEKKNVKYSGEYYYLMLMALLGAMMMASSADLITLFVGLELLSIASYILVGTRKNHIQSNESAFKYVISGGIASAVTLYGMSFIYGLTGSTNLYVMAERLSSVFQGGFDFLVYLSFFLMLVGLAFKISAVPYHMWAPDVYQGSPTPITAFLSVVSKAAGFAIILRIFLIIFGNLVNFDMTNGQQSSVLVDTLGLYIAIVAGASMIIGNTLAMRQVNIKRMMAYSGIAQAGYLLVPFATLTVLMFEQTIFYLVAYLLANMGAFAIIMLVNRDRQTEDVKSFAGLYHRAPWMAIAMTFFLLSLAGLPISAGFFGKFYIFMSTIVHSSYWLAGIMLATSVVSYFYYFGVIRQMYMRPGQTEAPLKVPFTVAAVVLVALAGTIAVGIMPDPVLQYIHHNFPLQQMFQASGQ</sequence>
<dbReference type="PANTHER" id="PTHR22773">
    <property type="entry name" value="NADH DEHYDROGENASE"/>
    <property type="match status" value="1"/>
</dbReference>
<evidence type="ECO:0000259" key="7">
    <source>
        <dbReference type="Pfam" id="PF00361"/>
    </source>
</evidence>
<evidence type="ECO:0000256" key="2">
    <source>
        <dbReference type="ARBA" id="ARBA00022692"/>
    </source>
</evidence>
<feature type="transmembrane region" description="Helical" evidence="5">
    <location>
        <begin position="46"/>
        <end position="63"/>
    </location>
</feature>
<keyword evidence="2 5" id="KW-0812">Transmembrane</keyword>
<dbReference type="EMBL" id="FNED01000004">
    <property type="protein sequence ID" value="SDI45167.1"/>
    <property type="molecule type" value="Genomic_DNA"/>
</dbReference>
<feature type="transmembrane region" description="Helical" evidence="5">
    <location>
        <begin position="15"/>
        <end position="34"/>
    </location>
</feature>
<feature type="transmembrane region" description="Helical" evidence="5">
    <location>
        <begin position="253"/>
        <end position="278"/>
    </location>
</feature>
<feature type="transmembrane region" description="Helical" evidence="5">
    <location>
        <begin position="471"/>
        <end position="490"/>
    </location>
</feature>
<dbReference type="STRING" id="47500.AF333_02480"/>
<dbReference type="PATRIC" id="fig|47500.9.peg.1552"/>
<keyword evidence="8" id="KW-0830">Ubiquinone</keyword>
<evidence type="ECO:0000313" key="10">
    <source>
        <dbReference type="Proteomes" id="UP000037269"/>
    </source>
</evidence>